<comment type="caution">
    <text evidence="2">The sequence shown here is derived from an EMBL/GenBank/DDBJ whole genome shotgun (WGS) entry which is preliminary data.</text>
</comment>
<sequence>MTHKKAKRDYWLFGTLGSLTLGFGLCLLVESGFIKHNEASSWQWIGLGTLSLILIMSGINFLFKSFESKIKLKT</sequence>
<dbReference type="OrthoDB" id="1453686at2"/>
<evidence type="ECO:0000256" key="1">
    <source>
        <dbReference type="SAM" id="Phobius"/>
    </source>
</evidence>
<accession>A0A4U5TPA3</accession>
<keyword evidence="1" id="KW-1133">Transmembrane helix</keyword>
<keyword evidence="3" id="KW-1185">Reference proteome</keyword>
<keyword evidence="1" id="KW-0812">Transmembrane</keyword>
<dbReference type="AlphaFoldDB" id="A0A4U5TPA3"/>
<dbReference type="EMBL" id="SWMU01000004">
    <property type="protein sequence ID" value="TKS55783.1"/>
    <property type="molecule type" value="Genomic_DNA"/>
</dbReference>
<feature type="transmembrane region" description="Helical" evidence="1">
    <location>
        <begin position="42"/>
        <end position="63"/>
    </location>
</feature>
<feature type="transmembrane region" description="Helical" evidence="1">
    <location>
        <begin position="12"/>
        <end position="30"/>
    </location>
</feature>
<dbReference type="Proteomes" id="UP000306552">
    <property type="component" value="Unassembled WGS sequence"/>
</dbReference>
<protein>
    <submittedName>
        <fullName evidence="2">Uncharacterized protein</fullName>
    </submittedName>
</protein>
<proteinExistence type="predicted"/>
<keyword evidence="1" id="KW-0472">Membrane</keyword>
<gene>
    <name evidence="2" type="ORF">FCN74_10820</name>
</gene>
<evidence type="ECO:0000313" key="3">
    <source>
        <dbReference type="Proteomes" id="UP000306552"/>
    </source>
</evidence>
<reference evidence="2 3" key="1">
    <citation type="submission" date="2019-04" db="EMBL/GenBank/DDBJ databases">
        <title>Psychroflexus halotolerans sp. nov., isolated from a marine solar saltern.</title>
        <authorList>
            <person name="Feng X."/>
        </authorList>
    </citation>
    <scope>NUCLEOTIDE SEQUENCE [LARGE SCALE GENOMIC DNA]</scope>
    <source>
        <strain evidence="2 3">WDS2C27</strain>
    </source>
</reference>
<evidence type="ECO:0000313" key="2">
    <source>
        <dbReference type="EMBL" id="TKS55783.1"/>
    </source>
</evidence>
<dbReference type="RefSeq" id="WP_138932611.1">
    <property type="nucleotide sequence ID" value="NZ_SWMU01000004.1"/>
</dbReference>
<organism evidence="2 3">
    <name type="scientific">Mesohalobacter halotolerans</name>
    <dbReference type="NCBI Taxonomy" id="1883405"/>
    <lineage>
        <taxon>Bacteria</taxon>
        <taxon>Pseudomonadati</taxon>
        <taxon>Bacteroidota</taxon>
        <taxon>Flavobacteriia</taxon>
        <taxon>Flavobacteriales</taxon>
        <taxon>Flavobacteriaceae</taxon>
        <taxon>Mesohalobacter</taxon>
    </lineage>
</organism>
<name>A0A4U5TPA3_9FLAO</name>